<dbReference type="AlphaFoldDB" id="A0A2W7IBX3"/>
<dbReference type="Pfam" id="PF04321">
    <property type="entry name" value="RmlD_sub_bind"/>
    <property type="match status" value="1"/>
</dbReference>
<gene>
    <name evidence="8" type="ORF">LX95_00538</name>
</gene>
<keyword evidence="6" id="KW-0521">NADP</keyword>
<comment type="caution">
    <text evidence="8">The sequence shown here is derived from an EMBL/GenBank/DDBJ whole genome shotgun (WGS) entry which is preliminary data.</text>
</comment>
<dbReference type="GO" id="GO:0019305">
    <property type="term" value="P:dTDP-rhamnose biosynthetic process"/>
    <property type="evidence" value="ECO:0007669"/>
    <property type="project" value="UniProtKB-UniPathway"/>
</dbReference>
<proteinExistence type="inferred from homology"/>
<dbReference type="InterPro" id="IPR029903">
    <property type="entry name" value="RmlD-like-bd"/>
</dbReference>
<dbReference type="UniPathway" id="UPA00124"/>
<evidence type="ECO:0000256" key="4">
    <source>
        <dbReference type="ARBA" id="ARBA00017099"/>
    </source>
</evidence>
<dbReference type="Gene3D" id="3.40.50.720">
    <property type="entry name" value="NAD(P)-binding Rossmann-like Domain"/>
    <property type="match status" value="1"/>
</dbReference>
<keyword evidence="6" id="KW-0560">Oxidoreductase</keyword>
<dbReference type="RefSeq" id="WP_111539866.1">
    <property type="nucleotide sequence ID" value="NZ_QKYV01000001.1"/>
</dbReference>
<dbReference type="InterPro" id="IPR005913">
    <property type="entry name" value="dTDP_dehydrorham_reduct"/>
</dbReference>
<comment type="pathway">
    <text evidence="1 6">Carbohydrate biosynthesis; dTDP-L-rhamnose biosynthesis.</text>
</comment>
<dbReference type="Gene3D" id="3.90.25.10">
    <property type="entry name" value="UDP-galactose 4-epimerase, domain 1"/>
    <property type="match status" value="1"/>
</dbReference>
<reference evidence="8 9" key="1">
    <citation type="submission" date="2018-06" db="EMBL/GenBank/DDBJ databases">
        <title>Genomic Encyclopedia of Archaeal and Bacterial Type Strains, Phase II (KMG-II): from individual species to whole genera.</title>
        <authorList>
            <person name="Goeker M."/>
        </authorList>
    </citation>
    <scope>NUCLEOTIDE SEQUENCE [LARGE SCALE GENOMIC DNA]</scope>
    <source>
        <strain evidence="8 9">DSM 15361</strain>
    </source>
</reference>
<dbReference type="EMBL" id="QKYV01000001">
    <property type="protein sequence ID" value="PZW44204.1"/>
    <property type="molecule type" value="Genomic_DNA"/>
</dbReference>
<sequence>MNILVTGAAGQLGQCLQIAAKAYPNYHFNFKNSTDLDIASAEAIESIFSQKKYDFCINAAAYTNVEKAESKPERAFLINAEAVKNLAKTCKKYQTKLIHVSTDYVFDGEKEESYSEEDKVNPINVYGASKLKGEKYIQETLETFFIIRTSWLYSQFGHNFFKTILQKAKEGATLNITTEQKGNPTNANDLAALILKIIEKKSEAYGIYHFSNLEEATWYDFAKSIVSLQPHTKAVLHASNSYKTKAKRPLNSCLDKKKVISTFGVSILSWRNSLENLYQTYIK</sequence>
<organism evidence="8 9">
    <name type="scientific">Mesonia algae</name>
    <dbReference type="NCBI Taxonomy" id="213248"/>
    <lineage>
        <taxon>Bacteria</taxon>
        <taxon>Pseudomonadati</taxon>
        <taxon>Bacteroidota</taxon>
        <taxon>Flavobacteriia</taxon>
        <taxon>Flavobacteriales</taxon>
        <taxon>Flavobacteriaceae</taxon>
        <taxon>Mesonia</taxon>
    </lineage>
</organism>
<dbReference type="EC" id="1.1.1.133" evidence="3 6"/>
<evidence type="ECO:0000256" key="2">
    <source>
        <dbReference type="ARBA" id="ARBA00010944"/>
    </source>
</evidence>
<evidence type="ECO:0000313" key="8">
    <source>
        <dbReference type="EMBL" id="PZW44204.1"/>
    </source>
</evidence>
<comment type="function">
    <text evidence="6">Catalyzes the reduction of dTDP-6-deoxy-L-lyxo-4-hexulose to yield dTDP-L-rhamnose.</text>
</comment>
<dbReference type="Proteomes" id="UP000249542">
    <property type="component" value="Unassembled WGS sequence"/>
</dbReference>
<keyword evidence="9" id="KW-1185">Reference proteome</keyword>
<dbReference type="PANTHER" id="PTHR10491:SF4">
    <property type="entry name" value="METHIONINE ADENOSYLTRANSFERASE 2 SUBUNIT BETA"/>
    <property type="match status" value="1"/>
</dbReference>
<feature type="domain" description="RmlD-like substrate binding" evidence="7">
    <location>
        <begin position="1"/>
        <end position="280"/>
    </location>
</feature>
<dbReference type="PANTHER" id="PTHR10491">
    <property type="entry name" value="DTDP-4-DEHYDRORHAMNOSE REDUCTASE"/>
    <property type="match status" value="1"/>
</dbReference>
<dbReference type="GO" id="GO:0008831">
    <property type="term" value="F:dTDP-4-dehydrorhamnose reductase activity"/>
    <property type="evidence" value="ECO:0007669"/>
    <property type="project" value="UniProtKB-EC"/>
</dbReference>
<dbReference type="NCBIfam" id="TIGR01214">
    <property type="entry name" value="rmlD"/>
    <property type="match status" value="1"/>
</dbReference>
<comment type="similarity">
    <text evidence="2 6">Belongs to the dTDP-4-dehydrorhamnose reductase family.</text>
</comment>
<comment type="catalytic activity">
    <reaction evidence="5">
        <text>dTDP-beta-L-rhamnose + NADP(+) = dTDP-4-dehydro-beta-L-rhamnose + NADPH + H(+)</text>
        <dbReference type="Rhea" id="RHEA:21796"/>
        <dbReference type="ChEBI" id="CHEBI:15378"/>
        <dbReference type="ChEBI" id="CHEBI:57510"/>
        <dbReference type="ChEBI" id="CHEBI:57783"/>
        <dbReference type="ChEBI" id="CHEBI:58349"/>
        <dbReference type="ChEBI" id="CHEBI:62830"/>
        <dbReference type="EC" id="1.1.1.133"/>
    </reaction>
</comment>
<evidence type="ECO:0000256" key="1">
    <source>
        <dbReference type="ARBA" id="ARBA00004781"/>
    </source>
</evidence>
<dbReference type="InterPro" id="IPR036291">
    <property type="entry name" value="NAD(P)-bd_dom_sf"/>
</dbReference>
<protein>
    <recommendedName>
        <fullName evidence="4 6">dTDP-4-dehydrorhamnose reductase</fullName>
        <ecNumber evidence="3 6">1.1.1.133</ecNumber>
    </recommendedName>
</protein>
<dbReference type="SUPFAM" id="SSF51735">
    <property type="entry name" value="NAD(P)-binding Rossmann-fold domains"/>
    <property type="match status" value="1"/>
</dbReference>
<evidence type="ECO:0000256" key="5">
    <source>
        <dbReference type="ARBA" id="ARBA00048200"/>
    </source>
</evidence>
<dbReference type="CDD" id="cd05254">
    <property type="entry name" value="dTDP_HR_like_SDR_e"/>
    <property type="match status" value="1"/>
</dbReference>
<evidence type="ECO:0000256" key="6">
    <source>
        <dbReference type="RuleBase" id="RU364082"/>
    </source>
</evidence>
<dbReference type="GO" id="GO:0005829">
    <property type="term" value="C:cytosol"/>
    <property type="evidence" value="ECO:0007669"/>
    <property type="project" value="TreeGrafter"/>
</dbReference>
<evidence type="ECO:0000259" key="7">
    <source>
        <dbReference type="Pfam" id="PF04321"/>
    </source>
</evidence>
<evidence type="ECO:0000313" key="9">
    <source>
        <dbReference type="Proteomes" id="UP000249542"/>
    </source>
</evidence>
<evidence type="ECO:0000256" key="3">
    <source>
        <dbReference type="ARBA" id="ARBA00012929"/>
    </source>
</evidence>
<name>A0A2W7IBX3_9FLAO</name>
<accession>A0A2W7IBX3</accession>